<gene>
    <name evidence="9" type="ORF">NE619_08120</name>
</gene>
<dbReference type="InterPro" id="IPR001463">
    <property type="entry name" value="Na/Ala_symport"/>
</dbReference>
<feature type="transmembrane region" description="Helical" evidence="8">
    <location>
        <begin position="95"/>
        <end position="118"/>
    </location>
</feature>
<evidence type="ECO:0000256" key="1">
    <source>
        <dbReference type="ARBA" id="ARBA00004651"/>
    </source>
</evidence>
<evidence type="ECO:0000256" key="5">
    <source>
        <dbReference type="ARBA" id="ARBA00022692"/>
    </source>
</evidence>
<comment type="similarity">
    <text evidence="2 8">Belongs to the alanine or glycine:cation symporter (AGCS) (TC 2.A.25) family.</text>
</comment>
<feature type="transmembrane region" description="Helical" evidence="8">
    <location>
        <begin position="300"/>
        <end position="320"/>
    </location>
</feature>
<evidence type="ECO:0000256" key="6">
    <source>
        <dbReference type="ARBA" id="ARBA00022989"/>
    </source>
</evidence>
<dbReference type="Pfam" id="PF01235">
    <property type="entry name" value="Na_Ala_symp"/>
    <property type="match status" value="1"/>
</dbReference>
<dbReference type="PANTHER" id="PTHR30330:SF1">
    <property type="entry name" value="AMINO-ACID CARRIER PROTEIN ALST"/>
    <property type="match status" value="1"/>
</dbReference>
<evidence type="ECO:0000256" key="7">
    <source>
        <dbReference type="ARBA" id="ARBA00023136"/>
    </source>
</evidence>
<proteinExistence type="inferred from homology"/>
<dbReference type="EMBL" id="JANFXK010000007">
    <property type="protein sequence ID" value="MCQ4636693.1"/>
    <property type="molecule type" value="Genomic_DNA"/>
</dbReference>
<keyword evidence="3 8" id="KW-0813">Transport</keyword>
<sequence>MEQFTEVLGVANEFLYSKFLIILLIIVGLYFTIRTGFVQIRLFPESLRVVREKSDEEGSLSSFQALMIATASRVGTGNIAGVSTAIVMGGPGALLWMWIMAVIGGASAFIESTLAQVYKEKDGKIFKGGPAYYIQRALGARWLGIIFSILLILTFAFGFNGLQSYNISSAFEYYVPNFSQSNVPMVIGIILAVGAAVLFFGGTQKIGRVSSVLVPIMAVLYIIIGLIIFFANISYLPHAMKEVVAAAFDWESIFGGFAGSCVVLGIKRGLFSNEAGMGSAPNAAAAANVSHPAKQGLVQVLSVFIDTLLLCSTTAFIVLLTDQYTVGGELNGIPLVQQSVASVFGTAGIHFVTVAICLFAFTSLIGNYFYAEANIKFISENKGFMLIFRILAILMIFVGAQNDLETAWGLADVIMGCMATVNIIAIMLLGGIALKVLKDYQEQKAQGLDPVFKAEKIGIHNTDLWK</sequence>
<protein>
    <submittedName>
        <fullName evidence="9">Alanine:cation symporter family protein</fullName>
    </submittedName>
</protein>
<comment type="caution">
    <text evidence="9">The sequence shown here is derived from an EMBL/GenBank/DDBJ whole genome shotgun (WGS) entry which is preliminary data.</text>
</comment>
<keyword evidence="5 8" id="KW-0812">Transmembrane</keyword>
<feature type="transmembrane region" description="Helical" evidence="8">
    <location>
        <begin position="340"/>
        <end position="371"/>
    </location>
</feature>
<dbReference type="RefSeq" id="WP_256131888.1">
    <property type="nucleotide sequence ID" value="NZ_JANFXK010000007.1"/>
</dbReference>
<feature type="transmembrane region" description="Helical" evidence="8">
    <location>
        <begin position="20"/>
        <end position="44"/>
    </location>
</feature>
<dbReference type="Gene3D" id="1.20.1740.10">
    <property type="entry name" value="Amino acid/polyamine transporter I"/>
    <property type="match status" value="1"/>
</dbReference>
<evidence type="ECO:0000256" key="8">
    <source>
        <dbReference type="RuleBase" id="RU363064"/>
    </source>
</evidence>
<feature type="transmembrane region" description="Helical" evidence="8">
    <location>
        <begin position="139"/>
        <end position="162"/>
    </location>
</feature>
<feature type="transmembrane region" description="Helical" evidence="8">
    <location>
        <begin position="413"/>
        <end position="434"/>
    </location>
</feature>
<dbReference type="PANTHER" id="PTHR30330">
    <property type="entry name" value="AGSS FAMILY TRANSPORTER, SODIUM-ALANINE"/>
    <property type="match status" value="1"/>
</dbReference>
<comment type="subcellular location">
    <subcellularLocation>
        <location evidence="1 8">Cell membrane</location>
        <topology evidence="1 8">Multi-pass membrane protein</topology>
    </subcellularLocation>
</comment>
<dbReference type="NCBIfam" id="TIGR00835">
    <property type="entry name" value="agcS"/>
    <property type="match status" value="1"/>
</dbReference>
<evidence type="ECO:0000256" key="4">
    <source>
        <dbReference type="ARBA" id="ARBA00022475"/>
    </source>
</evidence>
<feature type="transmembrane region" description="Helical" evidence="8">
    <location>
        <begin position="182"/>
        <end position="200"/>
    </location>
</feature>
<dbReference type="Proteomes" id="UP001524502">
    <property type="component" value="Unassembled WGS sequence"/>
</dbReference>
<feature type="transmembrane region" description="Helical" evidence="8">
    <location>
        <begin position="243"/>
        <end position="266"/>
    </location>
</feature>
<keyword evidence="6 8" id="KW-1133">Transmembrane helix</keyword>
<keyword evidence="4 8" id="KW-1003">Cell membrane</keyword>
<reference evidence="9 10" key="1">
    <citation type="submission" date="2022-06" db="EMBL/GenBank/DDBJ databases">
        <title>Isolation of gut microbiota from human fecal samples.</title>
        <authorList>
            <person name="Pamer E.G."/>
            <person name="Barat B."/>
            <person name="Waligurski E."/>
            <person name="Medina S."/>
            <person name="Paddock L."/>
            <person name="Mostad J."/>
        </authorList>
    </citation>
    <scope>NUCLEOTIDE SEQUENCE [LARGE SCALE GENOMIC DNA]</scope>
    <source>
        <strain evidence="9 10">SL.3.17</strain>
    </source>
</reference>
<keyword evidence="8" id="KW-0769">Symport</keyword>
<keyword evidence="10" id="KW-1185">Reference proteome</keyword>
<feature type="transmembrane region" description="Helical" evidence="8">
    <location>
        <begin position="212"/>
        <end position="231"/>
    </location>
</feature>
<organism evidence="9 10">
    <name type="scientific">Anaerovorax odorimutans</name>
    <dbReference type="NCBI Taxonomy" id="109327"/>
    <lineage>
        <taxon>Bacteria</taxon>
        <taxon>Bacillati</taxon>
        <taxon>Bacillota</taxon>
        <taxon>Clostridia</taxon>
        <taxon>Peptostreptococcales</taxon>
        <taxon>Anaerovoracaceae</taxon>
        <taxon>Anaerovorax</taxon>
    </lineage>
</organism>
<name>A0ABT1RNC7_9FIRM</name>
<feature type="transmembrane region" description="Helical" evidence="8">
    <location>
        <begin position="383"/>
        <end position="401"/>
    </location>
</feature>
<evidence type="ECO:0000256" key="2">
    <source>
        <dbReference type="ARBA" id="ARBA00009261"/>
    </source>
</evidence>
<keyword evidence="7 8" id="KW-0472">Membrane</keyword>
<evidence type="ECO:0000313" key="9">
    <source>
        <dbReference type="EMBL" id="MCQ4636693.1"/>
    </source>
</evidence>
<evidence type="ECO:0000256" key="3">
    <source>
        <dbReference type="ARBA" id="ARBA00022448"/>
    </source>
</evidence>
<evidence type="ECO:0000313" key="10">
    <source>
        <dbReference type="Proteomes" id="UP001524502"/>
    </source>
</evidence>
<dbReference type="PRINTS" id="PR00175">
    <property type="entry name" value="NAALASMPORT"/>
</dbReference>
<accession>A0ABT1RNC7</accession>